<dbReference type="PANTHER" id="PTHR14710:SF2">
    <property type="entry name" value="GEM-ASSOCIATED PROTEIN 6"/>
    <property type="match status" value="1"/>
</dbReference>
<reference evidence="2" key="1">
    <citation type="submission" date="2023-10" db="EMBL/GenBank/DDBJ databases">
        <title>Genome assembly of Pristionchus species.</title>
        <authorList>
            <person name="Yoshida K."/>
            <person name="Sommer R.J."/>
        </authorList>
    </citation>
    <scope>NUCLEOTIDE SEQUENCE</scope>
    <source>
        <strain evidence="2">RS0144</strain>
    </source>
</reference>
<dbReference type="GO" id="GO:0032797">
    <property type="term" value="C:SMN complex"/>
    <property type="evidence" value="ECO:0007669"/>
    <property type="project" value="TreeGrafter"/>
</dbReference>
<dbReference type="GO" id="GO:0005634">
    <property type="term" value="C:nucleus"/>
    <property type="evidence" value="ECO:0007669"/>
    <property type="project" value="InterPro"/>
</dbReference>
<protein>
    <recommendedName>
        <fullName evidence="1">AD domain-containing protein</fullName>
    </recommendedName>
</protein>
<accession>A0AAV5U1L4</accession>
<dbReference type="PANTHER" id="PTHR14710">
    <property type="entry name" value="GEM-ASSOCIATED PROTEIN 6"/>
    <property type="match status" value="1"/>
</dbReference>
<name>A0AAV5U1L4_9BILA</name>
<keyword evidence="3" id="KW-1185">Reference proteome</keyword>
<feature type="domain" description="AD" evidence="1">
    <location>
        <begin position="99"/>
        <end position="179"/>
    </location>
</feature>
<feature type="non-terminal residue" evidence="2">
    <location>
        <position position="179"/>
    </location>
</feature>
<dbReference type="InterPro" id="IPR009422">
    <property type="entry name" value="Gemin6"/>
</dbReference>
<dbReference type="Pfam" id="PF06372">
    <property type="entry name" value="Gemin6"/>
    <property type="match status" value="1"/>
</dbReference>
<dbReference type="PROSITE" id="PS52001">
    <property type="entry name" value="AD"/>
    <property type="match status" value="1"/>
</dbReference>
<dbReference type="GO" id="GO:0000387">
    <property type="term" value="P:spliceosomal snRNP assembly"/>
    <property type="evidence" value="ECO:0007669"/>
    <property type="project" value="TreeGrafter"/>
</dbReference>
<evidence type="ECO:0000259" key="1">
    <source>
        <dbReference type="PROSITE" id="PS52001"/>
    </source>
</evidence>
<sequence length="179" mass="20150">IEMSSMESLSVKEMFDLLGHPVTVRTIHAARSATKWEGNVFTIDPVSRSVILIRFEDKLENPLEMLTVMGDSIESIDKCTDLPPKCRPFSLDLLSWMNSLVGDGDPSQTDSNSDENIKRRQQLVEWLKKNYITVSEKSDGSLLIFDSVKITAPFRSSDCICDNGIVLERVRNIVDKANL</sequence>
<dbReference type="Proteomes" id="UP001432027">
    <property type="component" value="Unassembled WGS sequence"/>
</dbReference>
<dbReference type="Gene3D" id="2.30.30.100">
    <property type="match status" value="1"/>
</dbReference>
<comment type="caution">
    <text evidence="2">The sequence shown here is derived from an EMBL/GenBank/DDBJ whole genome shotgun (WGS) entry which is preliminary data.</text>
</comment>
<evidence type="ECO:0000313" key="3">
    <source>
        <dbReference type="Proteomes" id="UP001432027"/>
    </source>
</evidence>
<dbReference type="AlphaFoldDB" id="A0AAV5U1L4"/>
<evidence type="ECO:0000313" key="2">
    <source>
        <dbReference type="EMBL" id="GMT00766.1"/>
    </source>
</evidence>
<organism evidence="2 3">
    <name type="scientific">Pristionchus entomophagus</name>
    <dbReference type="NCBI Taxonomy" id="358040"/>
    <lineage>
        <taxon>Eukaryota</taxon>
        <taxon>Metazoa</taxon>
        <taxon>Ecdysozoa</taxon>
        <taxon>Nematoda</taxon>
        <taxon>Chromadorea</taxon>
        <taxon>Rhabditida</taxon>
        <taxon>Rhabditina</taxon>
        <taxon>Diplogasteromorpha</taxon>
        <taxon>Diplogasteroidea</taxon>
        <taxon>Neodiplogasteridae</taxon>
        <taxon>Pristionchus</taxon>
    </lineage>
</organism>
<dbReference type="InterPro" id="IPR047574">
    <property type="entry name" value="AD"/>
</dbReference>
<dbReference type="InterPro" id="IPR046857">
    <property type="entry name" value="Gemin6_Sm-like_dom"/>
</dbReference>
<feature type="non-terminal residue" evidence="2">
    <location>
        <position position="1"/>
    </location>
</feature>
<proteinExistence type="predicted"/>
<gene>
    <name evidence="2" type="ORF">PENTCL1PPCAC_22940</name>
</gene>
<dbReference type="GO" id="GO:0000245">
    <property type="term" value="P:spliceosomal complex assembly"/>
    <property type="evidence" value="ECO:0007669"/>
    <property type="project" value="InterPro"/>
</dbReference>
<dbReference type="EMBL" id="BTSX01000005">
    <property type="protein sequence ID" value="GMT00766.1"/>
    <property type="molecule type" value="Genomic_DNA"/>
</dbReference>